<dbReference type="Proteomes" id="UP000325081">
    <property type="component" value="Unassembled WGS sequence"/>
</dbReference>
<comment type="caution">
    <text evidence="1">The sequence shown here is derived from an EMBL/GenBank/DDBJ whole genome shotgun (WGS) entry which is preliminary data.</text>
</comment>
<name>A0A5A7PR17_STRAF</name>
<sequence length="126" mass="14474">METLLVIVVSERGRTTPCWISVLQMCGKWMKVKIRNGKSISVWDEHWIPTMQGRTVEVLPGMDRNIKMVNLQNVYTTSHPFGGMTYHFALIDVLLRKYPQSQQARNSKSNPSNDDFPIPALTALRR</sequence>
<dbReference type="EMBL" id="BKCP01004960">
    <property type="protein sequence ID" value="GER35088.1"/>
    <property type="molecule type" value="Genomic_DNA"/>
</dbReference>
<keyword evidence="2" id="KW-1185">Reference proteome</keyword>
<evidence type="ECO:0000313" key="2">
    <source>
        <dbReference type="Proteomes" id="UP000325081"/>
    </source>
</evidence>
<protein>
    <submittedName>
        <fullName evidence="1">RNI-like superfamily protein</fullName>
    </submittedName>
</protein>
<reference evidence="2" key="1">
    <citation type="journal article" date="2019" name="Curr. Biol.">
        <title>Genome Sequence of Striga asiatica Provides Insight into the Evolution of Plant Parasitism.</title>
        <authorList>
            <person name="Yoshida S."/>
            <person name="Kim S."/>
            <person name="Wafula E.K."/>
            <person name="Tanskanen J."/>
            <person name="Kim Y.M."/>
            <person name="Honaas L."/>
            <person name="Yang Z."/>
            <person name="Spallek T."/>
            <person name="Conn C.E."/>
            <person name="Ichihashi Y."/>
            <person name="Cheong K."/>
            <person name="Cui S."/>
            <person name="Der J.P."/>
            <person name="Gundlach H."/>
            <person name="Jiao Y."/>
            <person name="Hori C."/>
            <person name="Ishida J.K."/>
            <person name="Kasahara H."/>
            <person name="Kiba T."/>
            <person name="Kim M.S."/>
            <person name="Koo N."/>
            <person name="Laohavisit A."/>
            <person name="Lee Y.H."/>
            <person name="Lumba S."/>
            <person name="McCourt P."/>
            <person name="Mortimer J.C."/>
            <person name="Mutuku J.M."/>
            <person name="Nomura T."/>
            <person name="Sasaki-Sekimoto Y."/>
            <person name="Seto Y."/>
            <person name="Wang Y."/>
            <person name="Wakatake T."/>
            <person name="Sakakibara H."/>
            <person name="Demura T."/>
            <person name="Yamaguchi S."/>
            <person name="Yoneyama K."/>
            <person name="Manabe R.I."/>
            <person name="Nelson D.C."/>
            <person name="Schulman A.H."/>
            <person name="Timko M.P."/>
            <person name="dePamphilis C.W."/>
            <person name="Choi D."/>
            <person name="Shirasu K."/>
        </authorList>
    </citation>
    <scope>NUCLEOTIDE SEQUENCE [LARGE SCALE GENOMIC DNA]</scope>
    <source>
        <strain evidence="2">cv. UVA1</strain>
    </source>
</reference>
<gene>
    <name evidence="1" type="ORF">STAS_11348</name>
</gene>
<proteinExistence type="predicted"/>
<dbReference type="OrthoDB" id="1423337at2759"/>
<evidence type="ECO:0000313" key="1">
    <source>
        <dbReference type="EMBL" id="GER35088.1"/>
    </source>
</evidence>
<accession>A0A5A7PR17</accession>
<dbReference type="AlphaFoldDB" id="A0A5A7PR17"/>
<organism evidence="1 2">
    <name type="scientific">Striga asiatica</name>
    <name type="common">Asiatic witchweed</name>
    <name type="synonym">Buchnera asiatica</name>
    <dbReference type="NCBI Taxonomy" id="4170"/>
    <lineage>
        <taxon>Eukaryota</taxon>
        <taxon>Viridiplantae</taxon>
        <taxon>Streptophyta</taxon>
        <taxon>Embryophyta</taxon>
        <taxon>Tracheophyta</taxon>
        <taxon>Spermatophyta</taxon>
        <taxon>Magnoliopsida</taxon>
        <taxon>eudicotyledons</taxon>
        <taxon>Gunneridae</taxon>
        <taxon>Pentapetalae</taxon>
        <taxon>asterids</taxon>
        <taxon>lamiids</taxon>
        <taxon>Lamiales</taxon>
        <taxon>Orobanchaceae</taxon>
        <taxon>Buchnereae</taxon>
        <taxon>Striga</taxon>
    </lineage>
</organism>